<dbReference type="AlphaFoldDB" id="A0A3E0M7U9"/>
<keyword evidence="1" id="KW-0812">Transmembrane</keyword>
<dbReference type="EMBL" id="QQWE01000005">
    <property type="protein sequence ID" value="REJ55849.1"/>
    <property type="molecule type" value="Genomic_DNA"/>
</dbReference>
<comment type="caution">
    <text evidence="2">The sequence shown here is derived from an EMBL/GenBank/DDBJ whole genome shotgun (WGS) entry which is preliminary data.</text>
</comment>
<evidence type="ECO:0000313" key="3">
    <source>
        <dbReference type="Proteomes" id="UP000256301"/>
    </source>
</evidence>
<sequence length="203" mass="23717">MAGFYWRDLRITMFAWLTVLSLLGMLLALVLYRQRNAEEALAEVEKQWQHSQQQTIQYASYQPEMSYYLAHRERWQTSGLMQLPDFDQWGAVWTNLQQQFSLPHLAYQIQPSMACPGGQCRQQWPLKQLPELNFTVTPIQISWSVHHELDVSPWLRALQRQYHGMLLVRRCQWQLAEQAASIAVQCDLAMFNFPNVLAMAGSS</sequence>
<keyword evidence="1" id="KW-1133">Transmembrane helix</keyword>
<gene>
    <name evidence="2" type="ORF">DWQ56_16510</name>
</gene>
<name>A0A3E0M7U9_MICAE</name>
<organism evidence="2 3">
    <name type="scientific">Microcystis aeruginosa DA14</name>
    <dbReference type="NCBI Taxonomy" id="1987506"/>
    <lineage>
        <taxon>Bacteria</taxon>
        <taxon>Bacillati</taxon>
        <taxon>Cyanobacteriota</taxon>
        <taxon>Cyanophyceae</taxon>
        <taxon>Oscillatoriophycideae</taxon>
        <taxon>Chroococcales</taxon>
        <taxon>Microcystaceae</taxon>
        <taxon>Microcystis</taxon>
    </lineage>
</organism>
<reference evidence="2 3" key="1">
    <citation type="submission" date="2017-08" db="EMBL/GenBank/DDBJ databases">
        <title>Functional genomic and metabolic studies of the symbiotic interactions of six Microcystis-dominated communities.</title>
        <authorList>
            <person name="Li Q."/>
            <person name="Lin F."/>
        </authorList>
    </citation>
    <scope>NUCLEOTIDE SEQUENCE [LARGE SCALE GENOMIC DNA]</scope>
    <source>
        <strain evidence="2">DA14</strain>
    </source>
</reference>
<accession>A0A3E0M7U9</accession>
<evidence type="ECO:0000313" key="2">
    <source>
        <dbReference type="EMBL" id="REJ55849.1"/>
    </source>
</evidence>
<feature type="transmembrane region" description="Helical" evidence="1">
    <location>
        <begin position="13"/>
        <end position="32"/>
    </location>
</feature>
<protein>
    <submittedName>
        <fullName evidence="2">Uncharacterized protein</fullName>
    </submittedName>
</protein>
<evidence type="ECO:0000256" key="1">
    <source>
        <dbReference type="SAM" id="Phobius"/>
    </source>
</evidence>
<dbReference type="Proteomes" id="UP000256301">
    <property type="component" value="Unassembled WGS sequence"/>
</dbReference>
<keyword evidence="1" id="KW-0472">Membrane</keyword>
<proteinExistence type="predicted"/>